<dbReference type="SMART" id="SM00220">
    <property type="entry name" value="S_TKc"/>
    <property type="match status" value="1"/>
</dbReference>
<comment type="caution">
    <text evidence="4">The sequence shown here is derived from an EMBL/GenBank/DDBJ whole genome shotgun (WGS) entry which is preliminary data.</text>
</comment>
<dbReference type="SUPFAM" id="SSF56112">
    <property type="entry name" value="Protein kinase-like (PK-like)"/>
    <property type="match status" value="1"/>
</dbReference>
<dbReference type="OrthoDB" id="5771499at2759"/>
<keyword evidence="5" id="KW-1185">Reference proteome</keyword>
<organism evidence="4 5">
    <name type="scientific">Caenorhabditis nigoni</name>
    <dbReference type="NCBI Taxonomy" id="1611254"/>
    <lineage>
        <taxon>Eukaryota</taxon>
        <taxon>Metazoa</taxon>
        <taxon>Ecdysozoa</taxon>
        <taxon>Nematoda</taxon>
        <taxon>Chromadorea</taxon>
        <taxon>Rhabditida</taxon>
        <taxon>Rhabditina</taxon>
        <taxon>Rhabditomorpha</taxon>
        <taxon>Rhabditoidea</taxon>
        <taxon>Rhabditidae</taxon>
        <taxon>Peloderinae</taxon>
        <taxon>Caenorhabditis</taxon>
    </lineage>
</organism>
<evidence type="ECO:0000313" key="5">
    <source>
        <dbReference type="Proteomes" id="UP000230233"/>
    </source>
</evidence>
<dbReference type="Gene3D" id="1.10.510.10">
    <property type="entry name" value="Transferase(Phosphotransferase) domain 1"/>
    <property type="match status" value="1"/>
</dbReference>
<keyword evidence="2" id="KW-0067">ATP-binding</keyword>
<dbReference type="AlphaFoldDB" id="A0A2G5TW68"/>
<dbReference type="GO" id="GO:0004672">
    <property type="term" value="F:protein kinase activity"/>
    <property type="evidence" value="ECO:0007669"/>
    <property type="project" value="InterPro"/>
</dbReference>
<gene>
    <name evidence="4" type="primary">Cnig_chr_IV.g11960</name>
    <name evidence="4" type="ORF">B9Z55_011960</name>
</gene>
<feature type="domain" description="Protein kinase" evidence="3">
    <location>
        <begin position="1"/>
        <end position="328"/>
    </location>
</feature>
<proteinExistence type="predicted"/>
<sequence length="388" mass="45742">MYRVLPGFHQIQQPNGSYFTVPDRYINLFPFKVDKPFVVQAFDRVMERYVVIKKVVLPDSFLDRQPWKRAQRELFCMLYIQDENVVNMYSAFTPAATREEMTEFYIVREHMQGTMQNLSPPTFGEHRTVKSIFFDICRGVQYLHAMNISHRDLKPENILMTRDGDVKLCDFGHSNMEDPNANTPYIVQRYYRAPEIICETMDNNRTSVDIWSLGCILAELLTGRVLLPGRDHVDQFILMVRFLGNADQLFYSVMNERARNFLNTYREFLENCQPPTDIHSHFPDEVFQGGLSGQPEECRMARDLLFRMLVINPDDRIDILMVLSHPYLAEIWDRNMNPDDIPQPQPPEALRNFFRFQNIFAPETLRDEIFNDLREFGERFNIFTGSKN</sequence>
<keyword evidence="1" id="KW-0547">Nucleotide-binding</keyword>
<dbReference type="EMBL" id="PDUG01000004">
    <property type="protein sequence ID" value="PIC31186.1"/>
    <property type="molecule type" value="Genomic_DNA"/>
</dbReference>
<dbReference type="InterPro" id="IPR000719">
    <property type="entry name" value="Prot_kinase_dom"/>
</dbReference>
<dbReference type="InterPro" id="IPR011009">
    <property type="entry name" value="Kinase-like_dom_sf"/>
</dbReference>
<evidence type="ECO:0000259" key="3">
    <source>
        <dbReference type="PROSITE" id="PS50011"/>
    </source>
</evidence>
<dbReference type="PROSITE" id="PS50011">
    <property type="entry name" value="PROTEIN_KINASE_DOM"/>
    <property type="match status" value="1"/>
</dbReference>
<dbReference type="InterPro" id="IPR050117">
    <property type="entry name" value="MAPK"/>
</dbReference>
<dbReference type="Proteomes" id="UP000230233">
    <property type="component" value="Chromosome IV"/>
</dbReference>
<evidence type="ECO:0000256" key="2">
    <source>
        <dbReference type="ARBA" id="ARBA00022840"/>
    </source>
</evidence>
<dbReference type="Pfam" id="PF00069">
    <property type="entry name" value="Pkinase"/>
    <property type="match status" value="1"/>
</dbReference>
<evidence type="ECO:0000256" key="1">
    <source>
        <dbReference type="ARBA" id="ARBA00022741"/>
    </source>
</evidence>
<dbReference type="FunFam" id="3.30.200.20:FF:001131">
    <property type="entry name" value="Protein CBG00447"/>
    <property type="match status" value="1"/>
</dbReference>
<dbReference type="FunFam" id="1.10.510.10:FF:001441">
    <property type="entry name" value="Protein CBG00447"/>
    <property type="match status" value="1"/>
</dbReference>
<name>A0A2G5TW68_9PELO</name>
<evidence type="ECO:0000313" key="4">
    <source>
        <dbReference type="EMBL" id="PIC31186.1"/>
    </source>
</evidence>
<dbReference type="PANTHER" id="PTHR24055">
    <property type="entry name" value="MITOGEN-ACTIVATED PROTEIN KINASE"/>
    <property type="match status" value="1"/>
</dbReference>
<protein>
    <recommendedName>
        <fullName evidence="3">Protein kinase domain-containing protein</fullName>
    </recommendedName>
</protein>
<dbReference type="PROSITE" id="PS00108">
    <property type="entry name" value="PROTEIN_KINASE_ST"/>
    <property type="match status" value="1"/>
</dbReference>
<accession>A0A2G5TW68</accession>
<reference evidence="5" key="1">
    <citation type="submission" date="2017-10" db="EMBL/GenBank/DDBJ databases">
        <title>Rapid genome shrinkage in a self-fertile nematode reveals novel sperm competition proteins.</title>
        <authorList>
            <person name="Yin D."/>
            <person name="Schwarz E.M."/>
            <person name="Thomas C.G."/>
            <person name="Felde R.L."/>
            <person name="Korf I.F."/>
            <person name="Cutter A.D."/>
            <person name="Schartner C.M."/>
            <person name="Ralston E.J."/>
            <person name="Meyer B.J."/>
            <person name="Haag E.S."/>
        </authorList>
    </citation>
    <scope>NUCLEOTIDE SEQUENCE [LARGE SCALE GENOMIC DNA]</scope>
    <source>
        <strain evidence="5">JU1422</strain>
    </source>
</reference>
<dbReference type="InterPro" id="IPR008271">
    <property type="entry name" value="Ser/Thr_kinase_AS"/>
</dbReference>
<dbReference type="STRING" id="1611254.A0A2G5TW68"/>
<dbReference type="Gene3D" id="3.30.200.20">
    <property type="entry name" value="Phosphorylase Kinase, domain 1"/>
    <property type="match status" value="1"/>
</dbReference>
<dbReference type="GO" id="GO:0005524">
    <property type="term" value="F:ATP binding"/>
    <property type="evidence" value="ECO:0007669"/>
    <property type="project" value="UniProtKB-KW"/>
</dbReference>